<dbReference type="EMBL" id="REFR01000011">
    <property type="protein sequence ID" value="RMB07652.1"/>
    <property type="molecule type" value="Genomic_DNA"/>
</dbReference>
<name>A0A3M0CE85_9PROT</name>
<dbReference type="InParanoid" id="A0A3M0CE85"/>
<organism evidence="1 2">
    <name type="scientific">Eilatimonas milleporae</name>
    <dbReference type="NCBI Taxonomy" id="911205"/>
    <lineage>
        <taxon>Bacteria</taxon>
        <taxon>Pseudomonadati</taxon>
        <taxon>Pseudomonadota</taxon>
        <taxon>Alphaproteobacteria</taxon>
        <taxon>Kordiimonadales</taxon>
        <taxon>Kordiimonadaceae</taxon>
        <taxon>Eilatimonas</taxon>
    </lineage>
</organism>
<dbReference type="Proteomes" id="UP000271227">
    <property type="component" value="Unassembled WGS sequence"/>
</dbReference>
<accession>A0A3M0CE85</accession>
<reference evidence="1 2" key="1">
    <citation type="submission" date="2018-10" db="EMBL/GenBank/DDBJ databases">
        <title>Genomic Encyclopedia of Archaeal and Bacterial Type Strains, Phase II (KMG-II): from individual species to whole genera.</title>
        <authorList>
            <person name="Goeker M."/>
        </authorList>
    </citation>
    <scope>NUCLEOTIDE SEQUENCE [LARGE SCALE GENOMIC DNA]</scope>
    <source>
        <strain evidence="1 2">DSM 25217</strain>
    </source>
</reference>
<evidence type="ECO:0000313" key="2">
    <source>
        <dbReference type="Proteomes" id="UP000271227"/>
    </source>
</evidence>
<evidence type="ECO:0008006" key="3">
    <source>
        <dbReference type="Google" id="ProtNLM"/>
    </source>
</evidence>
<dbReference type="AlphaFoldDB" id="A0A3M0CE85"/>
<proteinExistence type="predicted"/>
<protein>
    <recommendedName>
        <fullName evidence="3">Porin</fullName>
    </recommendedName>
</protein>
<comment type="caution">
    <text evidence="1">The sequence shown here is derived from an EMBL/GenBank/DDBJ whole genome shotgun (WGS) entry which is preliminary data.</text>
</comment>
<sequence length="400" mass="44183">MRSGLPLLTALSVLGGVLTGPAFGQSLRITPEVAAESRIFVDDPRFDGQFGTFQGGLVLSGDLRWTSADRNTRILFEPYLRLDSQDGERSYGDIREASLSLRRGDWDILLGVSQVFWGVAESRNVVDVINQFDAIEDFDEGEKLGQPMVRVSRSFRFGTIQAFYLPFFRERRFPGEDGRLRFDPVVVNDAAVYERGGDEWAGDIALRYTNRFGGFDLGLHAFHGTSRNPFLAPGAQSQTLQPLYQELTQGGIDLQYTGGPWLLKLEAAAIDVGGDTFAATVSGFEYTFFGIGGGDIDIGIISEYLYDGRDMARAPITIFENDIFAGTRITFNDTQDAEILAGAFVDTETGALIASVEFQRRIGSRLLLEVEGRAFTGSGNPFTSAFQNDSHITLRLTRYF</sequence>
<gene>
    <name evidence="1" type="ORF">BXY39_1738</name>
</gene>
<evidence type="ECO:0000313" key="1">
    <source>
        <dbReference type="EMBL" id="RMB07652.1"/>
    </source>
</evidence>
<dbReference type="RefSeq" id="WP_121938452.1">
    <property type="nucleotide sequence ID" value="NZ_REFR01000011.1"/>
</dbReference>
<keyword evidence="2" id="KW-1185">Reference proteome</keyword>
<dbReference type="OrthoDB" id="1188513at2"/>